<gene>
    <name evidence="1" type="ORF">EAG_00798</name>
</gene>
<dbReference type="Proteomes" id="UP000000311">
    <property type="component" value="Unassembled WGS sequence"/>
</dbReference>
<proteinExistence type="predicted"/>
<organism evidence="2">
    <name type="scientific">Camponotus floridanus</name>
    <name type="common">Florida carpenter ant</name>
    <dbReference type="NCBI Taxonomy" id="104421"/>
    <lineage>
        <taxon>Eukaryota</taxon>
        <taxon>Metazoa</taxon>
        <taxon>Ecdysozoa</taxon>
        <taxon>Arthropoda</taxon>
        <taxon>Hexapoda</taxon>
        <taxon>Insecta</taxon>
        <taxon>Pterygota</taxon>
        <taxon>Neoptera</taxon>
        <taxon>Endopterygota</taxon>
        <taxon>Hymenoptera</taxon>
        <taxon>Apocrita</taxon>
        <taxon>Aculeata</taxon>
        <taxon>Formicoidea</taxon>
        <taxon>Formicidae</taxon>
        <taxon>Formicinae</taxon>
        <taxon>Camponotus</taxon>
    </lineage>
</organism>
<reference evidence="1 2" key="1">
    <citation type="journal article" date="2010" name="Science">
        <title>Genomic comparison of the ants Camponotus floridanus and Harpegnathos saltator.</title>
        <authorList>
            <person name="Bonasio R."/>
            <person name="Zhang G."/>
            <person name="Ye C."/>
            <person name="Mutti N.S."/>
            <person name="Fang X."/>
            <person name="Qin N."/>
            <person name="Donahue G."/>
            <person name="Yang P."/>
            <person name="Li Q."/>
            <person name="Li C."/>
            <person name="Zhang P."/>
            <person name="Huang Z."/>
            <person name="Berger S.L."/>
            <person name="Reinberg D."/>
            <person name="Wang J."/>
            <person name="Liebig J."/>
        </authorList>
    </citation>
    <scope>NUCLEOTIDE SEQUENCE [LARGE SCALE GENOMIC DNA]</scope>
    <source>
        <strain evidence="2">C129</strain>
    </source>
</reference>
<protein>
    <submittedName>
        <fullName evidence="1">Uncharacterized protein</fullName>
    </submittedName>
</protein>
<dbReference type="AlphaFoldDB" id="E2AQN1"/>
<evidence type="ECO:0000313" key="1">
    <source>
        <dbReference type="EMBL" id="EFN64254.1"/>
    </source>
</evidence>
<dbReference type="InParanoid" id="E2AQN1"/>
<name>E2AQN1_CAMFO</name>
<accession>E2AQN1</accession>
<evidence type="ECO:0000313" key="2">
    <source>
        <dbReference type="Proteomes" id="UP000000311"/>
    </source>
</evidence>
<keyword evidence="2" id="KW-1185">Reference proteome</keyword>
<dbReference type="EMBL" id="GL441795">
    <property type="protein sequence ID" value="EFN64254.1"/>
    <property type="molecule type" value="Genomic_DNA"/>
</dbReference>
<sequence length="434" mass="49979">MTPPYVPLQAIQLLSETFFCSWRSLGEIWIHRLKWDTLGTSDTPFASTRYFVNATFAAHARKSHPAYHHCLDALVVPALILGRRFPYLANHSGGARLRKYANIQQAQNEKHDDIAEFINKEEELVVQINFDRGQECSFRNINCVAETRTCTKAFRTSRSFEKTCMNEKAIKWEYDPISGTRVRRIPRDQSGIERYRQIAKDCVKARPPFLCFGYRHTLPLTDILVQVLIDHETSENSDYFIASIVLSMYRVLHLNTWQYDGLPIPSESDWSRNTRADIIDECVRGLNRTSGRAVYGAKPTSQYFNSIKERNEKYINIDKARETRIETMRCPAPYIAVFLTLSRSSAERERRLTDTTRCPACVNARFACVSVTSVSVNTSIAGHHSCRCVYVGQAAKEKVGLTRGKNMDRPKMNRFLEELRFTYCNVDRPNEELN</sequence>